<dbReference type="SUPFAM" id="SSF48498">
    <property type="entry name" value="Tetracyclin repressor-like, C-terminal domain"/>
    <property type="match status" value="1"/>
</dbReference>
<dbReference type="GO" id="GO:0045892">
    <property type="term" value="P:negative regulation of DNA-templated transcription"/>
    <property type="evidence" value="ECO:0007669"/>
    <property type="project" value="InterPro"/>
</dbReference>
<sequence length="154" mass="16376">MLVPEVGGQDFQAALEVDHVRGVLAGQGGEALGGRDLLEAELRAFEGLGFDDIELDAALAFVLRFVESVARTTLDAQAAVRDSAMSDEQWWAANEPLLARVFDPARYPLAARVGSAAGQAHQGTHNADHAFDFGLQLVLSGLAHRGDPTARDRG</sequence>
<evidence type="ECO:0000313" key="5">
    <source>
        <dbReference type="Proteomes" id="UP000540506"/>
    </source>
</evidence>
<keyword evidence="5" id="KW-1185">Reference proteome</keyword>
<feature type="domain" description="Tetracycline repressor TetR C-terminal" evidence="3">
    <location>
        <begin position="36"/>
        <end position="144"/>
    </location>
</feature>
<name>A0A7W7QY37_KITKI</name>
<organism evidence="4 5">
    <name type="scientific">Kitasatospora kifunensis</name>
    <name type="common">Streptomyces kifunensis</name>
    <dbReference type="NCBI Taxonomy" id="58351"/>
    <lineage>
        <taxon>Bacteria</taxon>
        <taxon>Bacillati</taxon>
        <taxon>Actinomycetota</taxon>
        <taxon>Actinomycetes</taxon>
        <taxon>Kitasatosporales</taxon>
        <taxon>Streptomycetaceae</taxon>
        <taxon>Kitasatospora</taxon>
    </lineage>
</organism>
<dbReference type="AlphaFoldDB" id="A0A7W7QY37"/>
<dbReference type="InterPro" id="IPR036271">
    <property type="entry name" value="Tet_transcr_reg_TetR-rel_C_sf"/>
</dbReference>
<keyword evidence="2" id="KW-0804">Transcription</keyword>
<reference evidence="4 5" key="1">
    <citation type="submission" date="2020-08" db="EMBL/GenBank/DDBJ databases">
        <title>Sequencing the genomes of 1000 actinobacteria strains.</title>
        <authorList>
            <person name="Klenk H.-P."/>
        </authorList>
    </citation>
    <scope>NUCLEOTIDE SEQUENCE [LARGE SCALE GENOMIC DNA]</scope>
    <source>
        <strain evidence="4 5">DSM 41654</strain>
    </source>
</reference>
<evidence type="ECO:0000259" key="3">
    <source>
        <dbReference type="Pfam" id="PF02909"/>
    </source>
</evidence>
<dbReference type="Proteomes" id="UP000540506">
    <property type="component" value="Unassembled WGS sequence"/>
</dbReference>
<dbReference type="InterPro" id="IPR004111">
    <property type="entry name" value="Repressor_TetR_C"/>
</dbReference>
<evidence type="ECO:0000256" key="1">
    <source>
        <dbReference type="ARBA" id="ARBA00023015"/>
    </source>
</evidence>
<protein>
    <recommendedName>
        <fullName evidence="3">Tetracycline repressor TetR C-terminal domain-containing protein</fullName>
    </recommendedName>
</protein>
<keyword evidence="1" id="KW-0805">Transcription regulation</keyword>
<accession>A0A7W7QY37</accession>
<dbReference type="EMBL" id="JACHJV010000001">
    <property type="protein sequence ID" value="MBB4921281.1"/>
    <property type="molecule type" value="Genomic_DNA"/>
</dbReference>
<evidence type="ECO:0000313" key="4">
    <source>
        <dbReference type="EMBL" id="MBB4921281.1"/>
    </source>
</evidence>
<gene>
    <name evidence="4" type="ORF">FHR34_000274</name>
</gene>
<proteinExistence type="predicted"/>
<dbReference type="Gene3D" id="1.10.357.10">
    <property type="entry name" value="Tetracycline Repressor, domain 2"/>
    <property type="match status" value="1"/>
</dbReference>
<evidence type="ECO:0000256" key="2">
    <source>
        <dbReference type="ARBA" id="ARBA00023163"/>
    </source>
</evidence>
<comment type="caution">
    <text evidence="4">The sequence shown here is derived from an EMBL/GenBank/DDBJ whole genome shotgun (WGS) entry which is preliminary data.</text>
</comment>
<dbReference type="Pfam" id="PF02909">
    <property type="entry name" value="TetR_C_1"/>
    <property type="match status" value="1"/>
</dbReference>